<dbReference type="FunFam" id="1.25.40.10:FF:001954">
    <property type="entry name" value="Uncharacterized protein, isoform B"/>
    <property type="match status" value="1"/>
</dbReference>
<reference evidence="4 6" key="4">
    <citation type="journal article" date="2002" name="Genome Biol.">
        <title>The transposable elements of the Drosophila melanogaster euchromatin: a genomics perspective.</title>
        <authorList>
            <person name="Kaminker J.S."/>
            <person name="Bergman C.M."/>
            <person name="Kronmiller B."/>
            <person name="Carlson J."/>
            <person name="Svirskas R."/>
            <person name="Patel S."/>
            <person name="Frise E."/>
            <person name="Wheeler D.A."/>
            <person name="Lewis S.E."/>
            <person name="Rubin G.M."/>
            <person name="Ashburner M."/>
            <person name="Celniker S.E."/>
        </authorList>
    </citation>
    <scope>NUCLEOTIDE SEQUENCE [LARGE SCALE GENOMIC DNA]</scope>
    <source>
        <strain evidence="6">Berkeley</strain>
    </source>
</reference>
<keyword evidence="6" id="KW-1185">Reference proteome</keyword>
<reference evidence="4 6" key="8">
    <citation type="journal article" date="2007" name="Science">
        <title>Sequence finishing and mapping of Drosophila melanogaster heterochromatin.</title>
        <authorList>
            <person name="Hoskins R.A."/>
            <person name="Carlson J.W."/>
            <person name="Kennedy C."/>
            <person name="Acevedo D."/>
            <person name="Evans-Holm M."/>
            <person name="Frise E."/>
            <person name="Wan K.H."/>
            <person name="Park S."/>
            <person name="Mendez-Lago M."/>
            <person name="Rossi F."/>
            <person name="Villasante A."/>
            <person name="Dimitri P."/>
            <person name="Karpen G.H."/>
            <person name="Celniker S.E."/>
        </authorList>
    </citation>
    <scope>NUCLEOTIDE SEQUENCE [LARGE SCALE GENOMIC DNA]</scope>
    <source>
        <strain evidence="6">Berkeley</strain>
    </source>
</reference>
<keyword evidence="4" id="KW-0560">Oxidoreductase</keyword>
<dbReference type="Pfam" id="PF08336">
    <property type="entry name" value="P4Ha_N"/>
    <property type="match status" value="1"/>
</dbReference>
<organism evidence="4 6">
    <name type="scientific">Drosophila melanogaster</name>
    <name type="common">Fruit fly</name>
    <dbReference type="NCBI Taxonomy" id="7227"/>
    <lineage>
        <taxon>Eukaryota</taxon>
        <taxon>Metazoa</taxon>
        <taxon>Ecdysozoa</taxon>
        <taxon>Arthropoda</taxon>
        <taxon>Hexapoda</taxon>
        <taxon>Insecta</taxon>
        <taxon>Pterygota</taxon>
        <taxon>Neoptera</taxon>
        <taxon>Endopterygota</taxon>
        <taxon>Diptera</taxon>
        <taxon>Brachycera</taxon>
        <taxon>Muscomorpha</taxon>
        <taxon>Ephydroidea</taxon>
        <taxon>Drosophilidae</taxon>
        <taxon>Drosophila</taxon>
        <taxon>Sophophora</taxon>
    </lineage>
</organism>
<dbReference type="EMBL" id="AE014297">
    <property type="protein sequence ID" value="AAN14237.2"/>
    <property type="molecule type" value="Genomic_DNA"/>
</dbReference>
<dbReference type="AGR" id="FB:FBgn0051371"/>
<dbReference type="GO" id="GO:0004656">
    <property type="term" value="F:procollagen-proline 4-dioxygenase activity"/>
    <property type="evidence" value="ECO:0000318"/>
    <property type="project" value="GO_Central"/>
</dbReference>
<reference evidence="4 6" key="9">
    <citation type="journal article" date="2015" name="G3 (Bethesda)">
        <title>Gene Model Annotations for Drosophila melanogaster: Impact of High-Throughput Data.</title>
        <authorList>
            <consortium name="FlyBase Consortium"/>
            <person name="Matthews B.B."/>
            <person name="Dos Santos G."/>
            <person name="Crosby M.A."/>
            <person name="Emmert D.B."/>
            <person name="St Pierre S.E."/>
            <person name="Gramates L.S."/>
            <person name="Zhou P."/>
            <person name="Schroeder A.J."/>
            <person name="Falls K."/>
            <person name="Strelets V."/>
            <person name="Russo S.M."/>
            <person name="Gelbart W.M."/>
            <person name="null"/>
        </authorList>
    </citation>
    <scope>NUCLEOTIDE SEQUENCE [LARGE SCALE GENOMIC DNA]</scope>
    <source>
        <strain evidence="6">Berkeley</strain>
    </source>
</reference>
<dbReference type="EC" id="1.14.11.2" evidence="4"/>
<proteinExistence type="predicted"/>
<reference evidence="4 6" key="1">
    <citation type="journal article" date="2000" name="Science">
        <title>The genome sequence of Drosophila melanogaster.</title>
        <authorList>
            <person name="Adams M.D."/>
            <person name="Celniker S.E."/>
            <person name="Holt R.A."/>
            <person name="Evans C.A."/>
            <person name="Gocayne J.D."/>
            <person name="Amanatides P.G."/>
            <person name="Scherer S.E."/>
            <person name="Li P.W."/>
            <person name="Hoskins R.A."/>
            <person name="Galle R.F."/>
            <person name="George R.A."/>
            <person name="Lewis S.E."/>
            <person name="Richards S."/>
            <person name="Ashburner M."/>
            <person name="Henderson S.N."/>
            <person name="Sutton G.G."/>
            <person name="Wortman J.R."/>
            <person name="Yandell M.D."/>
            <person name="Zhang Q."/>
            <person name="Chen L.X."/>
            <person name="Brandon R.C."/>
            <person name="Rogers Y.H."/>
            <person name="Blazej R.G."/>
            <person name="Champe M."/>
            <person name="Pfeiffer B.D."/>
            <person name="Wan K.H."/>
            <person name="Doyle C."/>
            <person name="Baxter E.G."/>
            <person name="Helt G."/>
            <person name="Nelson C.R."/>
            <person name="Gabor G.L."/>
            <person name="Abril J.F."/>
            <person name="Agbayani A."/>
            <person name="An H.J."/>
            <person name="Andrews-Pfannkoch C."/>
            <person name="Baldwin D."/>
            <person name="Ballew R.M."/>
            <person name="Basu A."/>
            <person name="Baxendale J."/>
            <person name="Bayraktaroglu L."/>
            <person name="Beasley E.M."/>
            <person name="Beeson K.Y."/>
            <person name="Benos P.V."/>
            <person name="Berman B.P."/>
            <person name="Bhandari D."/>
            <person name="Bolshakov S."/>
            <person name="Borkova D."/>
            <person name="Botchan M.R."/>
            <person name="Bouck J."/>
            <person name="Brokstein P."/>
            <person name="Brottier P."/>
            <person name="Burtis K.C."/>
            <person name="Busam D.A."/>
            <person name="Butler H."/>
            <person name="Cadieu E."/>
            <person name="Center A."/>
            <person name="Chandra I."/>
            <person name="Cherry J.M."/>
            <person name="Cawley S."/>
            <person name="Dahlke C."/>
            <person name="Davenport L.B."/>
            <person name="Davies P."/>
            <person name="de Pablos B."/>
            <person name="Delcher A."/>
            <person name="Deng Z."/>
            <person name="Mays A.D."/>
            <person name="Dew I."/>
            <person name="Dietz S.M."/>
            <person name="Dodson K."/>
            <person name="Doup L.E."/>
            <person name="Downes M."/>
            <person name="Dugan-Rocha S."/>
            <person name="Dunkov B.C."/>
            <person name="Dunn P."/>
            <person name="Durbin K.J."/>
            <person name="Evangelista C.C."/>
            <person name="Ferraz C."/>
            <person name="Ferriera S."/>
            <person name="Fleischmann W."/>
            <person name="Fosler C."/>
            <person name="Gabrielian A.E."/>
            <person name="Garg N.S."/>
            <person name="Gelbart W.M."/>
            <person name="Glasser K."/>
            <person name="Glodek A."/>
            <person name="Gong F."/>
            <person name="Gorrell J.H."/>
            <person name="Gu Z."/>
            <person name="Guan P."/>
            <person name="Harris M."/>
            <person name="Harris N.L."/>
            <person name="Harvey D."/>
            <person name="Heiman T.J."/>
            <person name="Hernandez J.R."/>
            <person name="Houck J."/>
            <person name="Hostin D."/>
            <person name="Houston K.A."/>
            <person name="Howland T.J."/>
            <person name="Wei M.H."/>
            <person name="Ibegwam C."/>
            <person name="Jalali M."/>
            <person name="Kalush F."/>
            <person name="Karpen G.H."/>
            <person name="Ke Z."/>
            <person name="Kennison J.A."/>
            <person name="Ketchum K.A."/>
            <person name="Kimmel B.E."/>
            <person name="Kodira C.D."/>
            <person name="Kraft C."/>
            <person name="Kravitz S."/>
            <person name="Kulp D."/>
            <person name="Lai Z."/>
            <person name="Lasko P."/>
            <person name="Lei Y."/>
            <person name="Levitsky A.A."/>
            <person name="Li J."/>
            <person name="Li Z."/>
            <person name="Liang Y."/>
            <person name="Lin X."/>
            <person name="Liu X."/>
            <person name="Mattei B."/>
            <person name="McIntosh T.C."/>
            <person name="McLeod M.P."/>
            <person name="McPherson D."/>
            <person name="Merkulov G."/>
            <person name="Milshina N.V."/>
            <person name="Mobarry C."/>
            <person name="Morris J."/>
            <person name="Moshrefi A."/>
            <person name="Mount S.M."/>
            <person name="Moy M."/>
            <person name="Murphy B."/>
            <person name="Murphy L."/>
            <person name="Muzny D.M."/>
            <person name="Nelson D.L."/>
            <person name="Nelson D.R."/>
            <person name="Nelson K.A."/>
            <person name="Nixon K."/>
            <person name="Nusskern D.R."/>
            <person name="Pacleb J.M."/>
            <person name="Palazzolo M."/>
            <person name="Pittman G.S."/>
            <person name="Pan S."/>
            <person name="Pollard J."/>
            <person name="Puri V."/>
            <person name="Reese M.G."/>
            <person name="Reinert K."/>
            <person name="Remington K."/>
            <person name="Saunders R.D."/>
            <person name="Scheeler F."/>
            <person name="Shen H."/>
            <person name="Shue B.C."/>
            <person name="Siden-Kiamos I."/>
            <person name="Simpson M."/>
            <person name="Skupski M.P."/>
            <person name="Smith T."/>
            <person name="Spier E."/>
            <person name="Spradling A.C."/>
            <person name="Stapleton M."/>
            <person name="Strong R."/>
            <person name="Sun E."/>
            <person name="Svirskas R."/>
            <person name="Tector C."/>
            <person name="Turner R."/>
            <person name="Venter E."/>
            <person name="Wang A.H."/>
            <person name="Wang X."/>
            <person name="Wang Z.Y."/>
            <person name="Wassarman D.A."/>
            <person name="Weinstock G.M."/>
            <person name="Weissenbach J."/>
            <person name="Williams S.M."/>
            <person name="WoodageT"/>
            <person name="Worley K.C."/>
            <person name="Wu D."/>
            <person name="Yang S."/>
            <person name="Yao Q.A."/>
            <person name="Ye J."/>
            <person name="Yeh R.F."/>
            <person name="Zaveri J.S."/>
            <person name="Zhan M."/>
            <person name="Zhang G."/>
            <person name="Zhao Q."/>
            <person name="Zheng L."/>
            <person name="Zheng X.H."/>
            <person name="Zhong F.N."/>
            <person name="Zhong W."/>
            <person name="Zhou X."/>
            <person name="Zhu S."/>
            <person name="Zhu X."/>
            <person name="Smith H.O."/>
            <person name="Gibbs R.A."/>
            <person name="Myers E.W."/>
            <person name="Rubin G.M."/>
            <person name="Venter J.C."/>
        </authorList>
    </citation>
    <scope>NUCLEOTIDE SEQUENCE [LARGE SCALE GENOMIC DNA]</scope>
    <source>
        <strain evidence="6">Berkeley</strain>
    </source>
</reference>
<dbReference type="Bgee" id="FBgn0051371">
    <property type="expression patterns" value="Expressed in male accessory gland main cell (Drosophila) in male reproductive gland and 4 other cell types or tissues"/>
</dbReference>
<dbReference type="GO" id="GO:0005783">
    <property type="term" value="C:endoplasmic reticulum"/>
    <property type="evidence" value="ECO:0000318"/>
    <property type="project" value="GO_Central"/>
</dbReference>
<dbReference type="FunFam" id="2.60.120.620:FF:000073">
    <property type="entry name" value="Uncharacterized protein, isoform C"/>
    <property type="match status" value="1"/>
</dbReference>
<dbReference type="Gene3D" id="1.25.40.10">
    <property type="entry name" value="Tetratricopeptide repeat domain"/>
    <property type="match status" value="1"/>
</dbReference>
<dbReference type="AlphaFoldDB" id="Q8IMI4"/>
<gene>
    <name evidence="4" type="primary">CG15542</name>
    <name evidence="4" type="synonym">Dmel\CG31371</name>
    <name evidence="4 5" type="ORF">CG31371</name>
    <name evidence="4" type="ORF">Dmel_CG31371</name>
</gene>
<reference evidence="4 6" key="2">
    <citation type="journal article" date="2002" name="Genome Biol.">
        <title>Finishing a whole-genome shotgun: release 3 of the Drosophila melanogaster euchromatic genome sequence.</title>
        <authorList>
            <person name="Celniker S.E."/>
            <person name="Wheeler D.A."/>
            <person name="Kronmiller B."/>
            <person name="Carlson J.W."/>
            <person name="Halpern A."/>
            <person name="Patel S."/>
            <person name="Adams M."/>
            <person name="Champe M."/>
            <person name="Dugan S.P."/>
            <person name="Frise E."/>
            <person name="Hodgson A."/>
            <person name="George R.A."/>
            <person name="Hoskins R.A."/>
            <person name="Laverty T."/>
            <person name="Muzny D.M."/>
            <person name="Nelson C.R."/>
            <person name="Pacleb J.M."/>
            <person name="Park S."/>
            <person name="Pfeiffer B.D."/>
            <person name="Richards S."/>
            <person name="Sodergren E.J."/>
            <person name="Svirskas R."/>
            <person name="Tabor P.E."/>
            <person name="Wan K."/>
            <person name="Stapleton M."/>
            <person name="Sutton G.G."/>
            <person name="Venter C."/>
            <person name="Weinstock G."/>
            <person name="Scherer S.E."/>
            <person name="Myers E.W."/>
            <person name="Gibbs R.A."/>
            <person name="Rubin G.M."/>
        </authorList>
    </citation>
    <scope>NUCLEOTIDE SEQUENCE [LARGE SCALE GENOMIC DNA]</scope>
    <source>
        <strain evidence="6">Berkeley</strain>
    </source>
</reference>
<reference evidence="4 6" key="11">
    <citation type="journal article" date="2015" name="Genome Res.">
        <title>The Release 6 reference sequence of the Drosophila melanogaster genome.</title>
        <authorList>
            <person name="Hoskins R.A."/>
            <person name="Carlson J.W."/>
            <person name="Wan K.H."/>
            <person name="Park S."/>
            <person name="Mendez I."/>
            <person name="Galle S.E."/>
            <person name="Booth B.W."/>
            <person name="Pfeiffer B.D."/>
            <person name="George R.A."/>
            <person name="Svirskas R."/>
            <person name="Krzywinski M."/>
            <person name="Schein J."/>
            <person name="Accardo M.C."/>
            <person name="Damia E."/>
            <person name="Messina G."/>
            <person name="Mendez-Lago M."/>
            <person name="de Pablos B."/>
            <person name="Demakova O.V."/>
            <person name="Andreyeva E.N."/>
            <person name="Boldyreva L.V."/>
            <person name="Marra M."/>
            <person name="Carvalho A.B."/>
            <person name="Dimitri P."/>
            <person name="Villasante A."/>
            <person name="Zhimulev I.F."/>
            <person name="Rubin G.M."/>
            <person name="Karpen G.H."/>
            <person name="Celniker S.E."/>
        </authorList>
    </citation>
    <scope>NUCLEOTIDE SEQUENCE [LARGE SCALE GENOMIC DNA]</scope>
    <source>
        <strain evidence="6">Berkeley</strain>
    </source>
</reference>
<dbReference type="OMA" id="TGGRFTH"/>
<dbReference type="PhylomeDB" id="Q8IMI4"/>
<name>Q8IMI4_DROME</name>
<dbReference type="FlyBase" id="FBgn0051371">
    <property type="gene designation" value="CG31371"/>
</dbReference>
<dbReference type="GeneID" id="43626"/>
<dbReference type="InterPro" id="IPR011990">
    <property type="entry name" value="TPR-like_helical_dom_sf"/>
</dbReference>
<dbReference type="UCSC" id="CG31371-RA">
    <property type="organism name" value="d. melanogaster"/>
</dbReference>
<dbReference type="ExpressionAtlas" id="Q8IMI4">
    <property type="expression patterns" value="baseline and differential"/>
</dbReference>
<dbReference type="SMR" id="Q8IMI4"/>
<keyword evidence="2" id="KW-0732">Signal</keyword>
<dbReference type="VEuPathDB" id="VectorBase:FBgn0051371"/>
<evidence type="ECO:0000313" key="4">
    <source>
        <dbReference type="EMBL" id="AAN14237.2"/>
    </source>
</evidence>
<evidence type="ECO:0000259" key="3">
    <source>
        <dbReference type="Pfam" id="PF08336"/>
    </source>
</evidence>
<dbReference type="IntAct" id="Q8IMI4">
    <property type="interactions" value="1"/>
</dbReference>
<dbReference type="InterPro" id="IPR013547">
    <property type="entry name" value="P4H_N"/>
</dbReference>
<dbReference type="InParanoid" id="Q8IMI4"/>
<dbReference type="RefSeq" id="NP_733375.2">
    <property type="nucleotide sequence ID" value="NM_170496.3"/>
</dbReference>
<evidence type="ECO:0000256" key="2">
    <source>
        <dbReference type="SAM" id="SignalP"/>
    </source>
</evidence>
<dbReference type="eggNOG" id="KOG1591">
    <property type="taxonomic scope" value="Eukaryota"/>
</dbReference>
<reference evidence="4 6" key="6">
    <citation type="journal article" date="2005" name="PLoS Comput. Biol.">
        <title>Combined evidence annotation of transposable elements in genome sequences.</title>
        <authorList>
            <person name="Quesneville H."/>
            <person name="Bergman C.M."/>
            <person name="Andrieu O."/>
            <person name="Autard D."/>
            <person name="Nouaud D."/>
            <person name="Ashburner M."/>
            <person name="Anxolabehere D."/>
        </authorList>
    </citation>
    <scope>NUCLEOTIDE SEQUENCE [LARGE SCALE GENOMIC DNA]</scope>
    <source>
        <strain evidence="6">Berkeley</strain>
    </source>
</reference>
<feature type="coiled-coil region" evidence="1">
    <location>
        <begin position="36"/>
        <end position="73"/>
    </location>
</feature>
<dbReference type="Gene3D" id="2.60.120.620">
    <property type="entry name" value="q2cbj1_9rhob like domain"/>
    <property type="match status" value="1"/>
</dbReference>
<dbReference type="FunCoup" id="Q8IMI4">
    <property type="interactions" value="2"/>
</dbReference>
<reference evidence="4 6" key="3">
    <citation type="journal article" date="2002" name="Genome Biol.">
        <title>Annotation of the Drosophila melanogaster euchromatic genome: a systematic review.</title>
        <authorList>
            <person name="Misra S."/>
            <person name="Crosby M.A."/>
            <person name="Mungall C.J."/>
            <person name="Matthews B.B."/>
            <person name="Campbell K.S."/>
            <person name="Hradecky P."/>
            <person name="Huang Y."/>
            <person name="Kaminker J.S."/>
            <person name="Millburn G.H."/>
            <person name="Prochnik S.E."/>
            <person name="Smith C.D."/>
            <person name="Tupy J.L."/>
            <person name="Whitfied E.J."/>
            <person name="Bayraktaroglu L."/>
            <person name="Berman B.P."/>
            <person name="Bettencourt B.R."/>
            <person name="Celniker S.E."/>
            <person name="de Grey A.D."/>
            <person name="Drysdale R.A."/>
            <person name="Harris N.L."/>
            <person name="Richter J."/>
            <person name="Russo S."/>
            <person name="Schroeder A.J."/>
            <person name="Shu S.Q."/>
            <person name="Stapleton M."/>
            <person name="Yamada C."/>
            <person name="Ashburner M."/>
            <person name="Gelbart W.M."/>
            <person name="Rubin G.M."/>
            <person name="Lewis S.E."/>
        </authorList>
    </citation>
    <scope>GENOME REANNOTATION</scope>
    <source>
        <strain evidence="6">Berkeley</strain>
    </source>
</reference>
<keyword evidence="1" id="KW-0175">Coiled coil</keyword>
<dbReference type="PaxDb" id="7227-FBpp0291684"/>
<protein>
    <submittedName>
        <fullName evidence="4">Uncharacterized protein, isoform B</fullName>
        <ecNumber evidence="4">1.14.11.2</ecNumber>
    </submittedName>
</protein>
<dbReference type="Gene3D" id="6.10.140.1460">
    <property type="match status" value="1"/>
</dbReference>
<dbReference type="BioGRID-ORCS" id="43626">
    <property type="hits" value="0 hits in 1 CRISPR screen"/>
</dbReference>
<reference evidence="4 6" key="5">
    <citation type="journal article" date="2002" name="Genome Biol.">
        <title>Heterochromatic sequences in a Drosophila whole-genome shotgun assembly.</title>
        <authorList>
            <person name="Hoskins R.A."/>
            <person name="Smith C.D."/>
            <person name="Carlson J.W."/>
            <person name="Carvalho A.B."/>
            <person name="Halpern A."/>
            <person name="Kaminker J.S."/>
            <person name="Kennedy C."/>
            <person name="Mungall C.J."/>
            <person name="Sullivan B.A."/>
            <person name="Sutton G.G."/>
            <person name="Yasuhara J.C."/>
            <person name="Wakimoto B.T."/>
            <person name="Myers E.W."/>
            <person name="Celniker S.E."/>
            <person name="Rubin G.M."/>
            <person name="Karpen G.H."/>
        </authorList>
    </citation>
    <scope>NUCLEOTIDE SEQUENCE [LARGE SCALE GENOMIC DNA]</scope>
    <source>
        <strain evidence="6">Berkeley</strain>
    </source>
</reference>
<reference evidence="4 6" key="10">
    <citation type="journal article" date="2015" name="G3 (Bethesda)">
        <title>Gene Model Annotations for Drosophila melanogaster: The Rule-Benders.</title>
        <authorList>
            <consortium name="FlyBase Consortium"/>
            <person name="Crosby M.A."/>
            <person name="Gramates L.S."/>
            <person name="Dos Santos G."/>
            <person name="Matthews B.B."/>
            <person name="St Pierre S.E."/>
            <person name="Zhou P."/>
            <person name="Schroeder A.J."/>
            <person name="Falls K."/>
            <person name="Emmert D.B."/>
            <person name="Russo S.M."/>
            <person name="Gelbart W.M."/>
            <person name="null"/>
        </authorList>
    </citation>
    <scope>NUCLEOTIDE SEQUENCE [LARGE SCALE GENOMIC DNA]</scope>
    <source>
        <strain evidence="6">Berkeley</strain>
    </source>
</reference>
<accession>Q8IMI4</accession>
<evidence type="ECO:0000313" key="5">
    <source>
        <dbReference type="FlyBase" id="FBgn0051371"/>
    </source>
</evidence>
<evidence type="ECO:0000256" key="1">
    <source>
        <dbReference type="SAM" id="Coils"/>
    </source>
</evidence>
<evidence type="ECO:0000313" key="6">
    <source>
        <dbReference type="Proteomes" id="UP000000803"/>
    </source>
</evidence>
<dbReference type="OrthoDB" id="7882996at2759"/>
<sequence length="507" mass="56873">MPVVFSVLWLLQLFLLVESVAGANFARGEEQLQALLDTETQLIDGLRDYIERLERQLEEIRRETSAIEEIHSQVDSVEEYMGNPLNVFGILKRFESVWPGLEQKANATLEMVFGERLSDRQLTLPSEEDYEESLNHLLHLQSVYELDSNSLSLGVVNGFKLGSSMSWGDCLEVARKSDFPVARFWLESALEKLPSASENSTESQRERESGRVHILEATLNIEYRAGELSRALATAEELLLLLPMNQGIQKAKRKIEKAMAKKELPKGRGQKSKAKKQISKSTEQLLIEEICRGAKQQVTTGSRFNHCQLDGSSPWLLLQPSRLEPVSSDPYIVLHHDVLTPKESNELLQLIDEEEDTKGVSYQSLKLSKLAQKKLGRISRLLGLEILELDPWTGRRHGHEHITKLEHSSELKHVARLMLNLQAPGMGGAVVFPQLELAVNVPRGSLLHWRTRFAGGSSSEWDYRSGQAICPVLLGVQLSVIACQSNVLRDTLYGPRGQDSIDVGSEA</sequence>
<feature type="domain" description="Prolyl 4-hydroxylase N-terminal" evidence="3">
    <location>
        <begin position="30"/>
        <end position="158"/>
    </location>
</feature>
<feature type="signal peptide" evidence="2">
    <location>
        <begin position="1"/>
        <end position="22"/>
    </location>
</feature>
<reference evidence="4 6" key="7">
    <citation type="journal article" date="2007" name="Science">
        <title>The Release 5.1 annotation of Drosophila melanogaster heterochromatin.</title>
        <authorList>
            <person name="Smith C.D."/>
            <person name="Shu S."/>
            <person name="Mungall C.J."/>
            <person name="Karpen G.H."/>
        </authorList>
    </citation>
    <scope>NUCLEOTIDE SEQUENCE [LARGE SCALE GENOMIC DNA]</scope>
    <source>
        <strain evidence="6">Berkeley</strain>
    </source>
</reference>
<feature type="chain" id="PRO_5004308533" evidence="2">
    <location>
        <begin position="23"/>
        <end position="507"/>
    </location>
</feature>
<dbReference type="Proteomes" id="UP000000803">
    <property type="component" value="Chromosome 3R"/>
</dbReference>